<evidence type="ECO:0000256" key="2">
    <source>
        <dbReference type="SAM" id="Coils"/>
    </source>
</evidence>
<dbReference type="PANTHER" id="PTHR21694:SF18">
    <property type="entry name" value="COILED-COIL DOMAIN-CONTAINING PROTEIN 63"/>
    <property type="match status" value="1"/>
</dbReference>
<feature type="compositionally biased region" description="Gly residues" evidence="3">
    <location>
        <begin position="394"/>
        <end position="403"/>
    </location>
</feature>
<keyword evidence="1 2" id="KW-0175">Coiled coil</keyword>
<reference evidence="5" key="1">
    <citation type="submission" date="2021-01" db="EMBL/GenBank/DDBJ databases">
        <authorList>
            <person name="Corre E."/>
            <person name="Pelletier E."/>
            <person name="Niang G."/>
            <person name="Scheremetjew M."/>
            <person name="Finn R."/>
            <person name="Kale V."/>
            <person name="Holt S."/>
            <person name="Cochrane G."/>
            <person name="Meng A."/>
            <person name="Brown T."/>
            <person name="Cohen L."/>
        </authorList>
    </citation>
    <scope>NUCLEOTIDE SEQUENCE</scope>
    <source>
        <strain evidence="5">CCMP2877</strain>
    </source>
</reference>
<evidence type="ECO:0000256" key="3">
    <source>
        <dbReference type="SAM" id="MobiDB-lite"/>
    </source>
</evidence>
<evidence type="ECO:0000259" key="4">
    <source>
        <dbReference type="Pfam" id="PF21773"/>
    </source>
</evidence>
<feature type="compositionally biased region" description="Polar residues" evidence="3">
    <location>
        <begin position="511"/>
        <end position="520"/>
    </location>
</feature>
<feature type="region of interest" description="Disordered" evidence="3">
    <location>
        <begin position="458"/>
        <end position="536"/>
    </location>
</feature>
<name>A0A7S1XQU7_9STRA</name>
<feature type="region of interest" description="Disordered" evidence="3">
    <location>
        <begin position="388"/>
        <end position="411"/>
    </location>
</feature>
<feature type="coiled-coil region" evidence="2">
    <location>
        <begin position="94"/>
        <end position="181"/>
    </location>
</feature>
<dbReference type="AlphaFoldDB" id="A0A7S1XQU7"/>
<feature type="compositionally biased region" description="Acidic residues" evidence="3">
    <location>
        <begin position="481"/>
        <end position="490"/>
    </location>
</feature>
<feature type="coiled-coil region" evidence="2">
    <location>
        <begin position="300"/>
        <end position="366"/>
    </location>
</feature>
<protein>
    <recommendedName>
        <fullName evidence="4">ODAD1 central coiled coil region domain-containing protein</fullName>
    </recommendedName>
</protein>
<proteinExistence type="predicted"/>
<dbReference type="Pfam" id="PF21773">
    <property type="entry name" value="ODAD1_CC"/>
    <property type="match status" value="1"/>
</dbReference>
<evidence type="ECO:0000313" key="5">
    <source>
        <dbReference type="EMBL" id="CAD9253132.1"/>
    </source>
</evidence>
<dbReference type="PANTHER" id="PTHR21694">
    <property type="entry name" value="COILED-COIL DOMAIN-CONTAINING PROTEIN 63"/>
    <property type="match status" value="1"/>
</dbReference>
<feature type="coiled-coil region" evidence="2">
    <location>
        <begin position="228"/>
        <end position="273"/>
    </location>
</feature>
<dbReference type="InterPro" id="IPR051876">
    <property type="entry name" value="ODA-DC/CCD"/>
</dbReference>
<feature type="compositionally biased region" description="Basic residues" evidence="3">
    <location>
        <begin position="521"/>
        <end position="536"/>
    </location>
</feature>
<accession>A0A7S1XQU7</accession>
<sequence length="536" mass="61693">MARFDPSKTSAIISELQNKGDVLTKDMVLQRKRLSDLDEAIKQTEREIRRYRLKTKHAAIDVLNLHKFTAHPAHQRADGVNPTHIADQRQQEILARLEIRLNKLLIRRSETENANSSLKEEINQLRRKRMNSDAIRRTLENKLRAKQQQIQDLMEVSALLNEEREAAVEKMKEINRKNEEEHLSCANECSSIDCYVAEQNGALEESIAKAAKDVKNNGFFDDDPNDPNVLEEKELEKLEFELNTKEEQETTYLRQIEGKIETYEESFQELKRVSGIDDIERLVDIFIKNEEETFSLFNYIQQVNQDIEKELEVRAKTEQQIKKYQDDQGEEEQQRAEVIKDLQDQRERALESVEEYEDICMDAQRMVAKISKLVSNLFFKIQADQMQGGRKSDAGGGGAGGGKPKSLGRTESRMTMLTGQGVTESNILQYMGIIEQRAVEIISEYTKKMMQKEVARAITPLSGPSQPAEFGASRSLRPPELEDDSSDDEDNLRPLSLDSIRSQTHDKVTQHLMSSVPRQNKQNKQRSKRRSYNSSM</sequence>
<feature type="coiled-coil region" evidence="2">
    <location>
        <begin position="27"/>
        <end position="54"/>
    </location>
</feature>
<dbReference type="InterPro" id="IPR049258">
    <property type="entry name" value="ODAD1_CC"/>
</dbReference>
<evidence type="ECO:0000256" key="1">
    <source>
        <dbReference type="ARBA" id="ARBA00023054"/>
    </source>
</evidence>
<gene>
    <name evidence="5" type="ORF">PPAR1163_LOCUS11499</name>
</gene>
<organism evidence="5">
    <name type="scientific">Phaeomonas parva</name>
    <dbReference type="NCBI Taxonomy" id="124430"/>
    <lineage>
        <taxon>Eukaryota</taxon>
        <taxon>Sar</taxon>
        <taxon>Stramenopiles</taxon>
        <taxon>Ochrophyta</taxon>
        <taxon>Pinguiophyceae</taxon>
        <taxon>Pinguiochrysidales</taxon>
        <taxon>Pinguiochrysidaceae</taxon>
        <taxon>Phaeomonas</taxon>
    </lineage>
</organism>
<feature type="domain" description="ODAD1 central coiled coil region" evidence="4">
    <location>
        <begin position="95"/>
        <end position="386"/>
    </location>
</feature>
<dbReference type="EMBL" id="HBGJ01018012">
    <property type="protein sequence ID" value="CAD9253132.1"/>
    <property type="molecule type" value="Transcribed_RNA"/>
</dbReference>